<accession>A0A5M8QL22</accession>
<reference evidence="1 2" key="1">
    <citation type="submission" date="2019-05" db="EMBL/GenBank/DDBJ databases">
        <authorList>
            <person name="Qu J.-H."/>
        </authorList>
    </citation>
    <scope>NUCLEOTIDE SEQUENCE [LARGE SCALE GENOMIC DNA]</scope>
    <source>
        <strain evidence="1 2">NS28</strain>
    </source>
</reference>
<proteinExistence type="predicted"/>
<dbReference type="RefSeq" id="WP_139013649.1">
    <property type="nucleotide sequence ID" value="NZ_VBSN01000059.1"/>
</dbReference>
<gene>
    <name evidence="1" type="ORF">FEM33_19365</name>
</gene>
<evidence type="ECO:0000313" key="1">
    <source>
        <dbReference type="EMBL" id="KAA6436887.1"/>
    </source>
</evidence>
<name>A0A5M8QL22_9BACT</name>
<evidence type="ECO:0000313" key="2">
    <source>
        <dbReference type="Proteomes" id="UP000323994"/>
    </source>
</evidence>
<organism evidence="1 2">
    <name type="scientific">Dyadobacter flavalbus</name>
    <dbReference type="NCBI Taxonomy" id="2579942"/>
    <lineage>
        <taxon>Bacteria</taxon>
        <taxon>Pseudomonadati</taxon>
        <taxon>Bacteroidota</taxon>
        <taxon>Cytophagia</taxon>
        <taxon>Cytophagales</taxon>
        <taxon>Spirosomataceae</taxon>
        <taxon>Dyadobacter</taxon>
    </lineage>
</organism>
<comment type="caution">
    <text evidence="1">The sequence shown here is derived from an EMBL/GenBank/DDBJ whole genome shotgun (WGS) entry which is preliminary data.</text>
</comment>
<keyword evidence="2" id="KW-1185">Reference proteome</keyword>
<sequence length="77" mass="8820">MTGKELFDRYQSAALRNGLGSREFHYGNILFQALRLEGEEKLFQLLELAENTGKRIELGYSQTIENTLQEPDMAILV</sequence>
<dbReference type="OrthoDB" id="964453at2"/>
<dbReference type="AlphaFoldDB" id="A0A5M8QL22"/>
<dbReference type="Proteomes" id="UP000323994">
    <property type="component" value="Unassembled WGS sequence"/>
</dbReference>
<dbReference type="EMBL" id="VBSN01000059">
    <property type="protein sequence ID" value="KAA6436887.1"/>
    <property type="molecule type" value="Genomic_DNA"/>
</dbReference>
<protein>
    <submittedName>
        <fullName evidence="1">Uncharacterized protein</fullName>
    </submittedName>
</protein>